<feature type="compositionally biased region" description="Pro residues" evidence="1">
    <location>
        <begin position="137"/>
        <end position="147"/>
    </location>
</feature>
<feature type="compositionally biased region" description="Acidic residues" evidence="1">
    <location>
        <begin position="207"/>
        <end position="216"/>
    </location>
</feature>
<dbReference type="AlphaFoldDB" id="A0A9P7GS61"/>
<protein>
    <recommendedName>
        <fullName evidence="4">RING-type domain-containing protein</fullName>
    </recommendedName>
</protein>
<gene>
    <name evidence="2" type="ORF">H0H81_004961</name>
</gene>
<dbReference type="OrthoDB" id="264917at2759"/>
<dbReference type="EMBL" id="JABCKI010000125">
    <property type="protein sequence ID" value="KAG5652465.1"/>
    <property type="molecule type" value="Genomic_DNA"/>
</dbReference>
<organism evidence="2 3">
    <name type="scientific">Sphagnurus paluster</name>
    <dbReference type="NCBI Taxonomy" id="117069"/>
    <lineage>
        <taxon>Eukaryota</taxon>
        <taxon>Fungi</taxon>
        <taxon>Dikarya</taxon>
        <taxon>Basidiomycota</taxon>
        <taxon>Agaricomycotina</taxon>
        <taxon>Agaricomycetes</taxon>
        <taxon>Agaricomycetidae</taxon>
        <taxon>Agaricales</taxon>
        <taxon>Tricholomatineae</taxon>
        <taxon>Lyophyllaceae</taxon>
        <taxon>Sphagnurus</taxon>
    </lineage>
</organism>
<comment type="caution">
    <text evidence="2">The sequence shown here is derived from an EMBL/GenBank/DDBJ whole genome shotgun (WGS) entry which is preliminary data.</text>
</comment>
<feature type="region of interest" description="Disordered" evidence="1">
    <location>
        <begin position="161"/>
        <end position="216"/>
    </location>
</feature>
<evidence type="ECO:0000256" key="1">
    <source>
        <dbReference type="SAM" id="MobiDB-lite"/>
    </source>
</evidence>
<dbReference type="Gene3D" id="3.30.40.10">
    <property type="entry name" value="Zinc/RING finger domain, C3HC4 (zinc finger)"/>
    <property type="match status" value="2"/>
</dbReference>
<reference evidence="2" key="1">
    <citation type="submission" date="2021-02" db="EMBL/GenBank/DDBJ databases">
        <authorList>
            <person name="Nieuwenhuis M."/>
            <person name="Van De Peppel L.J.J."/>
        </authorList>
    </citation>
    <scope>NUCLEOTIDE SEQUENCE</scope>
    <source>
        <strain evidence="2">D49</strain>
    </source>
</reference>
<keyword evidence="3" id="KW-1185">Reference proteome</keyword>
<feature type="compositionally biased region" description="Basic and acidic residues" evidence="1">
    <location>
        <begin position="18"/>
        <end position="36"/>
    </location>
</feature>
<evidence type="ECO:0000313" key="3">
    <source>
        <dbReference type="Proteomes" id="UP000717328"/>
    </source>
</evidence>
<accession>A0A9P7GS61</accession>
<reference evidence="2" key="2">
    <citation type="submission" date="2021-10" db="EMBL/GenBank/DDBJ databases">
        <title>Phylogenomics reveals ancestral predisposition of the termite-cultivated fungus Termitomyces towards a domesticated lifestyle.</title>
        <authorList>
            <person name="Auxier B."/>
            <person name="Grum-Grzhimaylo A."/>
            <person name="Cardenas M.E."/>
            <person name="Lodge J.D."/>
            <person name="Laessoe T."/>
            <person name="Pedersen O."/>
            <person name="Smith M.E."/>
            <person name="Kuyper T.W."/>
            <person name="Franco-Molano E.A."/>
            <person name="Baroni T.J."/>
            <person name="Aanen D.K."/>
        </authorList>
    </citation>
    <scope>NUCLEOTIDE SEQUENCE</scope>
    <source>
        <strain evidence="2">D49</strain>
    </source>
</reference>
<evidence type="ECO:0000313" key="2">
    <source>
        <dbReference type="EMBL" id="KAG5652465.1"/>
    </source>
</evidence>
<name>A0A9P7GS61_9AGAR</name>
<feature type="region of interest" description="Disordered" evidence="1">
    <location>
        <begin position="126"/>
        <end position="148"/>
    </location>
</feature>
<evidence type="ECO:0008006" key="4">
    <source>
        <dbReference type="Google" id="ProtNLM"/>
    </source>
</evidence>
<feature type="region of interest" description="Disordered" evidence="1">
    <location>
        <begin position="1"/>
        <end position="64"/>
    </location>
</feature>
<dbReference type="InterPro" id="IPR013083">
    <property type="entry name" value="Znf_RING/FYVE/PHD"/>
</dbReference>
<sequence>MADDAPQAPQAGPGDAHAPSRDPQRSPTPHSDDHTVSDPGPASSTPLSDPQPNPRSSNTPSASCSSAAMADSLLRLLDCPLCHRTLTAPTTLHCGHSICTAHLNPVTHVCPVPLCTPHDVSSPNIPASSTVDYHPAPVDPAVPPPAPTRVDVTITKILDLLHNPSPHPQPQSDDDDHDDAPPPSRTRPRALSDDRPRKRPRHHPPPSDDDEPQEDDDLLSHLLVQSARQRLTRHDQPLLPPDPPSHQHEIDARFTKHLLTELTCEICFTLFYQPITTPCQHASLQFFPSPLSAHPLF</sequence>
<dbReference type="SUPFAM" id="SSF57850">
    <property type="entry name" value="RING/U-box"/>
    <property type="match status" value="1"/>
</dbReference>
<feature type="compositionally biased region" description="Low complexity" evidence="1">
    <location>
        <begin position="1"/>
        <end position="17"/>
    </location>
</feature>
<dbReference type="Proteomes" id="UP000717328">
    <property type="component" value="Unassembled WGS sequence"/>
</dbReference>
<proteinExistence type="predicted"/>